<keyword evidence="3" id="KW-0418">Kinase</keyword>
<keyword evidence="4" id="KW-1133">Transmembrane helix</keyword>
<feature type="transmembrane region" description="Helical" evidence="4">
    <location>
        <begin position="9"/>
        <end position="27"/>
    </location>
</feature>
<sequence>MEDALLRNISLIMYVFLLDYFFSGVAVKKSKTFLINLIICTIILFNFLSNLFLQFEYLPYINIFLSLFVIASIAKKYFLSDSEIFFWMLFLLAVNFICESVSVKLIQLVILNQLENINTHYSILFSTSLTLLIEILFFFGMRLFLSRKETLHNQINTISLLTMSSIPIISSIILFGFLMSEVNMAINRRIIDVFITMGIVIMNICVLYLYHSISFHQAYINRISLEKKALESEIKYVEEIKKSQENLKQIRHDLRNHFLVLSGLLENEDISSAKKYLRKTMKQQETITDFYTSDPILNYILNEKLTIAEQSEIQVNTSIFISENVKIDHDIIAIIVGNLMDNAIEACTRNNGKGKDITVIIKQFKSDLFIEINNAYLVNERYTRKERQSAGIGIKSIRSLVEKNGGIYHSWTEADRYFASIVLFDVYE</sequence>
<dbReference type="PANTHER" id="PTHR40448:SF1">
    <property type="entry name" value="TWO-COMPONENT SENSOR HISTIDINE KINASE"/>
    <property type="match status" value="1"/>
</dbReference>
<evidence type="ECO:0000256" key="4">
    <source>
        <dbReference type="SAM" id="Phobius"/>
    </source>
</evidence>
<dbReference type="AlphaFoldDB" id="A0A242BCZ8"/>
<keyword evidence="4" id="KW-0812">Transmembrane</keyword>
<reference evidence="7 8" key="1">
    <citation type="submission" date="2017-05" db="EMBL/GenBank/DDBJ databases">
        <title>The Genome Sequence of Enterococcus faecium 7H8_DIV0219.</title>
        <authorList>
            <consortium name="The Broad Institute Genomics Platform"/>
            <consortium name="The Broad Institute Genomic Center for Infectious Diseases"/>
            <person name="Earl A."/>
            <person name="Manson A."/>
            <person name="Schwartman J."/>
            <person name="Gilmore M."/>
            <person name="Abouelleil A."/>
            <person name="Cao P."/>
            <person name="Chapman S."/>
            <person name="Cusick C."/>
            <person name="Shea T."/>
            <person name="Young S."/>
            <person name="Neafsey D."/>
            <person name="Nusbaum C."/>
            <person name="Birren B."/>
        </authorList>
    </citation>
    <scope>NUCLEOTIDE SEQUENCE [LARGE SCALE GENOMIC DNA]</scope>
    <source>
        <strain evidence="7 8">7H8_DIV0219</strain>
    </source>
</reference>
<dbReference type="Pfam" id="PF14501">
    <property type="entry name" value="HATPase_c_5"/>
    <property type="match status" value="1"/>
</dbReference>
<evidence type="ECO:0000313" key="7">
    <source>
        <dbReference type="EMBL" id="OTN93357.1"/>
    </source>
</evidence>
<evidence type="ECO:0000313" key="8">
    <source>
        <dbReference type="Proteomes" id="UP000194885"/>
    </source>
</evidence>
<comment type="caution">
    <text evidence="7">The sequence shown here is derived from an EMBL/GenBank/DDBJ whole genome shotgun (WGS) entry which is preliminary data.</text>
</comment>
<dbReference type="GO" id="GO:0000155">
    <property type="term" value="F:phosphorelay sensor kinase activity"/>
    <property type="evidence" value="ECO:0007669"/>
    <property type="project" value="InterPro"/>
</dbReference>
<evidence type="ECO:0000256" key="2">
    <source>
        <dbReference type="ARBA" id="ARBA00022679"/>
    </source>
</evidence>
<feature type="transmembrane region" description="Helical" evidence="4">
    <location>
        <begin position="157"/>
        <end position="178"/>
    </location>
</feature>
<dbReference type="Gene3D" id="3.30.565.10">
    <property type="entry name" value="Histidine kinase-like ATPase, C-terminal domain"/>
    <property type="match status" value="1"/>
</dbReference>
<feature type="transmembrane region" description="Helical" evidence="4">
    <location>
        <begin position="33"/>
        <end position="53"/>
    </location>
</feature>
<evidence type="ECO:0000259" key="5">
    <source>
        <dbReference type="Pfam" id="PF14501"/>
    </source>
</evidence>
<evidence type="ECO:0000256" key="1">
    <source>
        <dbReference type="ARBA" id="ARBA00022553"/>
    </source>
</evidence>
<name>A0A242BCZ8_ENTFC</name>
<reference evidence="6 9" key="2">
    <citation type="submission" date="2018-07" db="EMBL/GenBank/DDBJ databases">
        <title>High quality draft genome sequencing of Enterococcus faecium exhibiting probiotic potential isolated from mucus of freshwater fish.</title>
        <authorList>
            <person name="El-Jeni R."/>
            <person name="Ghedira K."/>
            <person name="Abdelhak S."/>
            <person name="El-Bour M."/>
            <person name="Bouhaouala-Zahar B."/>
        </authorList>
    </citation>
    <scope>NUCLEOTIDE SEQUENCE [LARGE SCALE GENOMIC DNA]</scope>
    <source>
        <strain evidence="6 9">R.A73</strain>
    </source>
</reference>
<dbReference type="SUPFAM" id="SSF55890">
    <property type="entry name" value="Sporulation response regulatory protein Spo0B"/>
    <property type="match status" value="1"/>
</dbReference>
<feature type="transmembrane region" description="Helical" evidence="4">
    <location>
        <begin position="123"/>
        <end position="145"/>
    </location>
</feature>
<gene>
    <name evidence="7" type="ORF">A5810_002222</name>
    <name evidence="6" type="ORF">DTX73_09025</name>
</gene>
<evidence type="ECO:0000313" key="6">
    <source>
        <dbReference type="EMBL" id="KAA0690448.1"/>
    </source>
</evidence>
<feature type="transmembrane region" description="Helical" evidence="4">
    <location>
        <begin position="84"/>
        <end position="111"/>
    </location>
</feature>
<feature type="transmembrane region" description="Helical" evidence="4">
    <location>
        <begin position="190"/>
        <end position="210"/>
    </location>
</feature>
<dbReference type="InterPro" id="IPR032834">
    <property type="entry name" value="NatK-like_C"/>
</dbReference>
<dbReference type="Proteomes" id="UP000194885">
    <property type="component" value="Unassembled WGS sequence"/>
</dbReference>
<organism evidence="7 8">
    <name type="scientific">Enterococcus faecium</name>
    <name type="common">Streptococcus faecium</name>
    <dbReference type="NCBI Taxonomy" id="1352"/>
    <lineage>
        <taxon>Bacteria</taxon>
        <taxon>Bacillati</taxon>
        <taxon>Bacillota</taxon>
        <taxon>Bacilli</taxon>
        <taxon>Lactobacillales</taxon>
        <taxon>Enterococcaceae</taxon>
        <taxon>Enterococcus</taxon>
    </lineage>
</organism>
<dbReference type="Proteomes" id="UP000448762">
    <property type="component" value="Unassembled WGS sequence"/>
</dbReference>
<feature type="domain" description="Sensor histidine kinase NatK-like C-terminal" evidence="5">
    <location>
        <begin position="332"/>
        <end position="407"/>
    </location>
</feature>
<protein>
    <submittedName>
        <fullName evidence="6">GHKL domain-containing protein</fullName>
    </submittedName>
</protein>
<keyword evidence="2" id="KW-0808">Transferase</keyword>
<dbReference type="EMBL" id="NGKW01000004">
    <property type="protein sequence ID" value="OTN93357.1"/>
    <property type="molecule type" value="Genomic_DNA"/>
</dbReference>
<dbReference type="GO" id="GO:0042802">
    <property type="term" value="F:identical protein binding"/>
    <property type="evidence" value="ECO:0007669"/>
    <property type="project" value="TreeGrafter"/>
</dbReference>
<dbReference type="SUPFAM" id="SSF55874">
    <property type="entry name" value="ATPase domain of HSP90 chaperone/DNA topoisomerase II/histidine kinase"/>
    <property type="match status" value="1"/>
</dbReference>
<dbReference type="EMBL" id="QOVC01000006">
    <property type="protein sequence ID" value="KAA0690448.1"/>
    <property type="molecule type" value="Genomic_DNA"/>
</dbReference>
<proteinExistence type="predicted"/>
<dbReference type="PANTHER" id="PTHR40448">
    <property type="entry name" value="TWO-COMPONENT SENSOR HISTIDINE KINASE"/>
    <property type="match status" value="1"/>
</dbReference>
<evidence type="ECO:0000313" key="9">
    <source>
        <dbReference type="Proteomes" id="UP000448762"/>
    </source>
</evidence>
<dbReference type="InterPro" id="IPR036890">
    <property type="entry name" value="HATPase_C_sf"/>
</dbReference>
<keyword evidence="4" id="KW-0472">Membrane</keyword>
<keyword evidence="1" id="KW-0597">Phosphoprotein</keyword>
<dbReference type="InterPro" id="IPR016120">
    <property type="entry name" value="Sig_transdc_His_kin_SpoOB"/>
</dbReference>
<accession>A0A242BCZ8</accession>
<feature type="transmembrane region" description="Helical" evidence="4">
    <location>
        <begin position="60"/>
        <end position="78"/>
    </location>
</feature>
<evidence type="ECO:0000256" key="3">
    <source>
        <dbReference type="ARBA" id="ARBA00022777"/>
    </source>
</evidence>